<dbReference type="HOGENOM" id="CLU_092507_0_1_1"/>
<keyword evidence="3" id="KW-0175">Coiled coil</keyword>
<accession>A0A024SM27</accession>
<protein>
    <recommendedName>
        <fullName evidence="2">Biogenesis of lysosome-related organelles complex 1 subunit 1</fullName>
    </recommendedName>
</protein>
<dbReference type="GO" id="GO:0016197">
    <property type="term" value="P:endosomal transport"/>
    <property type="evidence" value="ECO:0007669"/>
    <property type="project" value="TreeGrafter"/>
</dbReference>
<reference evidence="6" key="1">
    <citation type="journal article" date="2013" name="Ind. Biotechnol.">
        <title>Comparative genomics analysis of Trichoderma reesei strains.</title>
        <authorList>
            <person name="Koike H."/>
            <person name="Aerts A."/>
            <person name="LaButti K."/>
            <person name="Grigoriev I.V."/>
            <person name="Baker S.E."/>
        </authorList>
    </citation>
    <scope>NUCLEOTIDE SEQUENCE [LARGE SCALE GENOMIC DNA]</scope>
    <source>
        <strain evidence="6">ATCC 56765 / BCRC 32924 / NRRL 11460 / Rut C-30</strain>
    </source>
</reference>
<evidence type="ECO:0000313" key="5">
    <source>
        <dbReference type="EMBL" id="ETS05684.1"/>
    </source>
</evidence>
<evidence type="ECO:0000256" key="1">
    <source>
        <dbReference type="ARBA" id="ARBA00007133"/>
    </source>
</evidence>
<dbReference type="GO" id="GO:0031083">
    <property type="term" value="C:BLOC-1 complex"/>
    <property type="evidence" value="ECO:0007669"/>
    <property type="project" value="InterPro"/>
</dbReference>
<feature type="coiled-coil region" evidence="3">
    <location>
        <begin position="57"/>
        <end position="84"/>
    </location>
</feature>
<dbReference type="AlphaFoldDB" id="A0A024SM27"/>
<dbReference type="InterPro" id="IPR009395">
    <property type="entry name" value="BLOC1S1"/>
</dbReference>
<feature type="compositionally biased region" description="Acidic residues" evidence="4">
    <location>
        <begin position="114"/>
        <end position="125"/>
    </location>
</feature>
<name>A0A024SM27_HYPJR</name>
<proteinExistence type="inferred from homology"/>
<dbReference type="Proteomes" id="UP000024376">
    <property type="component" value="Unassembled WGS sequence"/>
</dbReference>
<dbReference type="EMBL" id="KI911140">
    <property type="protein sequence ID" value="ETS05684.1"/>
    <property type="molecule type" value="Genomic_DNA"/>
</dbReference>
<feature type="compositionally biased region" description="Gly residues" evidence="4">
    <location>
        <begin position="129"/>
        <end position="138"/>
    </location>
</feature>
<dbReference type="OrthoDB" id="20018at2759"/>
<evidence type="ECO:0000256" key="2">
    <source>
        <dbReference type="ARBA" id="ARBA00019577"/>
    </source>
</evidence>
<evidence type="ECO:0000313" key="6">
    <source>
        <dbReference type="Proteomes" id="UP000024376"/>
    </source>
</evidence>
<organism evidence="5 6">
    <name type="scientific">Hypocrea jecorina (strain ATCC 56765 / BCRC 32924 / NRRL 11460 / Rut C-30)</name>
    <name type="common">Trichoderma reesei</name>
    <dbReference type="NCBI Taxonomy" id="1344414"/>
    <lineage>
        <taxon>Eukaryota</taxon>
        <taxon>Fungi</taxon>
        <taxon>Dikarya</taxon>
        <taxon>Ascomycota</taxon>
        <taxon>Pezizomycotina</taxon>
        <taxon>Sordariomycetes</taxon>
        <taxon>Hypocreomycetidae</taxon>
        <taxon>Hypocreales</taxon>
        <taxon>Hypocreaceae</taxon>
        <taxon>Trichoderma</taxon>
    </lineage>
</organism>
<dbReference type="PANTHER" id="PTHR13073:SF0">
    <property type="entry name" value="BIOGENESIS OF LYSOSOME-RELATED ORGANELLES COMPLEX 1 SUBUNIT 1"/>
    <property type="match status" value="1"/>
</dbReference>
<evidence type="ECO:0000256" key="3">
    <source>
        <dbReference type="SAM" id="Coils"/>
    </source>
</evidence>
<gene>
    <name evidence="5" type="ORF">M419DRAFT_63744</name>
</gene>
<dbReference type="PANTHER" id="PTHR13073">
    <property type="entry name" value="BLOC-1 COMPLEX SUBUNIT 1"/>
    <property type="match status" value="1"/>
</dbReference>
<evidence type="ECO:0000256" key="4">
    <source>
        <dbReference type="SAM" id="MobiDB-lite"/>
    </source>
</evidence>
<feature type="non-terminal residue" evidence="5">
    <location>
        <position position="1"/>
    </location>
</feature>
<dbReference type="Pfam" id="PF06320">
    <property type="entry name" value="GCN5L1"/>
    <property type="match status" value="1"/>
</dbReference>
<sequence length="146" mass="15320">SPTLPTPQTSRHVSDARAAVVASIGNMLDAELQSRAGILHANAAALERQQRDVVRATDGLRKETQKLKAEADKAARKVKELGNVQNWAEVLERGFLVLEETVRLANGGGNDGSDGGEEEEEEEEEQRLGGEGVCGGGGGDDDGDGG</sequence>
<feature type="non-terminal residue" evidence="5">
    <location>
        <position position="146"/>
    </location>
</feature>
<comment type="similarity">
    <text evidence="1">Belongs to the BLOC1S1 family.</text>
</comment>
<feature type="region of interest" description="Disordered" evidence="4">
    <location>
        <begin position="103"/>
        <end position="146"/>
    </location>
</feature>
<dbReference type="KEGG" id="trr:M419DRAFT_63744"/>